<dbReference type="OrthoDB" id="6477514at2759"/>
<dbReference type="EMBL" id="CAJPIZ010004301">
    <property type="protein sequence ID" value="CAG2107390.1"/>
    <property type="molecule type" value="Genomic_DNA"/>
</dbReference>
<name>A0A7R9KS09_9ACAR</name>
<evidence type="ECO:0000313" key="2">
    <source>
        <dbReference type="Proteomes" id="UP000759131"/>
    </source>
</evidence>
<proteinExistence type="predicted"/>
<organism evidence="1">
    <name type="scientific">Medioppia subpectinata</name>
    <dbReference type="NCBI Taxonomy" id="1979941"/>
    <lineage>
        <taxon>Eukaryota</taxon>
        <taxon>Metazoa</taxon>
        <taxon>Ecdysozoa</taxon>
        <taxon>Arthropoda</taxon>
        <taxon>Chelicerata</taxon>
        <taxon>Arachnida</taxon>
        <taxon>Acari</taxon>
        <taxon>Acariformes</taxon>
        <taxon>Sarcoptiformes</taxon>
        <taxon>Oribatida</taxon>
        <taxon>Brachypylina</taxon>
        <taxon>Oppioidea</taxon>
        <taxon>Oppiidae</taxon>
        <taxon>Medioppia</taxon>
    </lineage>
</organism>
<evidence type="ECO:0000313" key="1">
    <source>
        <dbReference type="EMBL" id="CAD7626960.1"/>
    </source>
</evidence>
<dbReference type="Proteomes" id="UP000759131">
    <property type="component" value="Unassembled WGS sequence"/>
</dbReference>
<protein>
    <submittedName>
        <fullName evidence="1">Uncharacterized protein</fullName>
    </submittedName>
</protein>
<gene>
    <name evidence="1" type="ORF">OSB1V03_LOCUS7391</name>
</gene>
<keyword evidence="2" id="KW-1185">Reference proteome</keyword>
<dbReference type="EMBL" id="OC858876">
    <property type="protein sequence ID" value="CAD7626960.1"/>
    <property type="molecule type" value="Genomic_DNA"/>
</dbReference>
<accession>A0A7R9KS09</accession>
<sequence>MAFIATKRYIVGDGEHWSKPQLTIVGYIVGDGEHWSKPYEFVSVPNDHQWTPSIALVGDMGVDNGRAIPSLIKNSQNGKFDAVIHIGIYFL</sequence>
<dbReference type="PANTHER" id="PTHR45867">
    <property type="entry name" value="PURPLE ACID PHOSPHATASE"/>
    <property type="match status" value="1"/>
</dbReference>
<dbReference type="AlphaFoldDB" id="A0A7R9KS09"/>
<reference evidence="1" key="1">
    <citation type="submission" date="2020-11" db="EMBL/GenBank/DDBJ databases">
        <authorList>
            <person name="Tran Van P."/>
        </authorList>
    </citation>
    <scope>NUCLEOTIDE SEQUENCE</scope>
</reference>